<feature type="compositionally biased region" description="Acidic residues" evidence="1">
    <location>
        <begin position="155"/>
        <end position="169"/>
    </location>
</feature>
<protein>
    <submittedName>
        <fullName evidence="2">DNAase H-like domain protein</fullName>
    </submittedName>
</protein>
<reference evidence="2" key="1">
    <citation type="submission" date="2018-07" db="EMBL/GenBank/DDBJ databases">
        <authorList>
            <person name="Wilson K.M."/>
            <person name="Ely B."/>
        </authorList>
    </citation>
    <scope>NUCLEOTIDE SEQUENCE</scope>
</reference>
<sequence length="169" mass="19049">MTFFTVQPYRVRQRKTRLKIKSALERIDLMPRPQATVHPFAPKKKRARLTGPYQPVTGHTRPYQVIGGVHPVYDECFATADHVYEEPRSPQIVPTGILDERGIMLCRVSMPIKQQMGFCTGGNAWTGDFDEEVEALMPADMLRISTGGGGVSEIDASEFDEDFDDEDED</sequence>
<dbReference type="Proteomes" id="UP000259683">
    <property type="component" value="Segment"/>
</dbReference>
<keyword evidence="3" id="KW-1185">Reference proteome</keyword>
<accession>A0A385EGM7</accession>
<evidence type="ECO:0000313" key="2">
    <source>
        <dbReference type="EMBL" id="AXQ70077.1"/>
    </source>
</evidence>
<reference evidence="2" key="2">
    <citation type="submission" date="2021-07" db="EMBL/GenBank/DDBJ databases">
        <title>Giant CbK-like Caulobacter bacteriophages have genetically divergent genomes.</title>
        <authorList>
            <person name="Wilson K."/>
            <person name="Ely B."/>
        </authorList>
    </citation>
    <scope>NUCLEOTIDE SEQUENCE</scope>
</reference>
<evidence type="ECO:0000313" key="3">
    <source>
        <dbReference type="Proteomes" id="UP000259683"/>
    </source>
</evidence>
<dbReference type="EMBL" id="MH588547">
    <property type="protein sequence ID" value="AXQ70077.1"/>
    <property type="molecule type" value="Genomic_DNA"/>
</dbReference>
<gene>
    <name evidence="2" type="ORF">CcrSC_gp495</name>
</gene>
<evidence type="ECO:0000256" key="1">
    <source>
        <dbReference type="SAM" id="MobiDB-lite"/>
    </source>
</evidence>
<proteinExistence type="predicted"/>
<feature type="region of interest" description="Disordered" evidence="1">
    <location>
        <begin position="147"/>
        <end position="169"/>
    </location>
</feature>
<name>A0A385EGM7_9CAUD</name>
<organism evidence="2 3">
    <name type="scientific">Caulobacter phage CcrSC</name>
    <dbReference type="NCBI Taxonomy" id="2283272"/>
    <lineage>
        <taxon>Viruses</taxon>
        <taxon>Duplodnaviria</taxon>
        <taxon>Heunggongvirae</taxon>
        <taxon>Uroviricota</taxon>
        <taxon>Caudoviricetes</taxon>
        <taxon>Jeanschmidtviridae</taxon>
        <taxon>Bertelyvirus</taxon>
        <taxon>Bertelyvirus SC</taxon>
    </lineage>
</organism>